<dbReference type="Pfam" id="PF00651">
    <property type="entry name" value="BTB"/>
    <property type="match status" value="1"/>
</dbReference>
<reference evidence="2 3" key="1">
    <citation type="journal article" date="2021" name="J. Hered.">
        <title>A chromosome-level genome assembly of the parasitoid wasp, Cotesia glomerata (Hymenoptera: Braconidae).</title>
        <authorList>
            <person name="Pinto B.J."/>
            <person name="Weis J.J."/>
            <person name="Gamble T."/>
            <person name="Ode P.J."/>
            <person name="Paul R."/>
            <person name="Zaspel J.M."/>
        </authorList>
    </citation>
    <scope>NUCLEOTIDE SEQUENCE [LARGE SCALE GENOMIC DNA]</scope>
    <source>
        <strain evidence="2">CgM1</strain>
    </source>
</reference>
<evidence type="ECO:0000313" key="3">
    <source>
        <dbReference type="Proteomes" id="UP000826195"/>
    </source>
</evidence>
<dbReference type="Gene3D" id="1.25.40.420">
    <property type="match status" value="1"/>
</dbReference>
<keyword evidence="3" id="KW-1185">Reference proteome</keyword>
<dbReference type="EMBL" id="JAHXZJ010002982">
    <property type="protein sequence ID" value="KAH0535705.1"/>
    <property type="molecule type" value="Genomic_DNA"/>
</dbReference>
<dbReference type="PROSITE" id="PS50097">
    <property type="entry name" value="BTB"/>
    <property type="match status" value="1"/>
</dbReference>
<comment type="caution">
    <text evidence="2">The sequence shown here is derived from an EMBL/GenBank/DDBJ whole genome shotgun (WGS) entry which is preliminary data.</text>
</comment>
<dbReference type="InterPro" id="IPR000210">
    <property type="entry name" value="BTB/POZ_dom"/>
</dbReference>
<evidence type="ECO:0000259" key="1">
    <source>
        <dbReference type="PROSITE" id="PS50097"/>
    </source>
</evidence>
<accession>A0AAV7HV85</accession>
<dbReference type="SMART" id="SM00225">
    <property type="entry name" value="BTB"/>
    <property type="match status" value="1"/>
</dbReference>
<evidence type="ECO:0000313" key="2">
    <source>
        <dbReference type="EMBL" id="KAH0535705.1"/>
    </source>
</evidence>
<name>A0AAV7HV85_COTGL</name>
<organism evidence="2 3">
    <name type="scientific">Cotesia glomerata</name>
    <name type="common">Lepidopteran parasitic wasp</name>
    <name type="synonym">Apanteles glomeratus</name>
    <dbReference type="NCBI Taxonomy" id="32391"/>
    <lineage>
        <taxon>Eukaryota</taxon>
        <taxon>Metazoa</taxon>
        <taxon>Ecdysozoa</taxon>
        <taxon>Arthropoda</taxon>
        <taxon>Hexapoda</taxon>
        <taxon>Insecta</taxon>
        <taxon>Pterygota</taxon>
        <taxon>Neoptera</taxon>
        <taxon>Endopterygota</taxon>
        <taxon>Hymenoptera</taxon>
        <taxon>Apocrita</taxon>
        <taxon>Ichneumonoidea</taxon>
        <taxon>Braconidae</taxon>
        <taxon>Microgastrinae</taxon>
        <taxon>Cotesia</taxon>
    </lineage>
</organism>
<gene>
    <name evidence="2" type="ORF">KQX54_018350</name>
</gene>
<feature type="domain" description="BTB" evidence="1">
    <location>
        <begin position="24"/>
        <end position="86"/>
    </location>
</feature>
<sequence>MLNVESNNELAKDLGELYENKVDSDATIIVGNQYFSVHKVILLARSPALVVQLEENLNQLHVTDISPRIFEKVLKYIYTDQISDLDLIAAEVLEAADKLRLHHLKELCEKSLCQSSNQGNIVEMLILADRHNAQNLKEYATECIIEDAAYITGTEEFKNLEKTEPALATEVLKKAASRKEKFVNILL</sequence>
<dbReference type="PANTHER" id="PTHR24413">
    <property type="entry name" value="SPECKLE-TYPE POZ PROTEIN"/>
    <property type="match status" value="1"/>
</dbReference>
<dbReference type="Gene3D" id="3.30.710.10">
    <property type="entry name" value="Potassium Channel Kv1.1, Chain A"/>
    <property type="match status" value="1"/>
</dbReference>
<protein>
    <recommendedName>
        <fullName evidence="1">BTB domain-containing protein</fullName>
    </recommendedName>
</protein>
<dbReference type="SUPFAM" id="SSF54695">
    <property type="entry name" value="POZ domain"/>
    <property type="match status" value="1"/>
</dbReference>
<proteinExistence type="predicted"/>
<dbReference type="Proteomes" id="UP000826195">
    <property type="component" value="Unassembled WGS sequence"/>
</dbReference>
<dbReference type="AlphaFoldDB" id="A0AAV7HV85"/>
<dbReference type="InterPro" id="IPR011333">
    <property type="entry name" value="SKP1/BTB/POZ_sf"/>
</dbReference>